<dbReference type="EMBL" id="LCCU01000003">
    <property type="protein sequence ID" value="KKS39205.1"/>
    <property type="molecule type" value="Genomic_DNA"/>
</dbReference>
<name>A0A0G0YRF7_UNCKA</name>
<feature type="compositionally biased region" description="Low complexity" evidence="1">
    <location>
        <begin position="115"/>
        <end position="174"/>
    </location>
</feature>
<feature type="chain" id="PRO_5002535577" evidence="3">
    <location>
        <begin position="27"/>
        <end position="267"/>
    </location>
</feature>
<keyword evidence="3" id="KW-0732">Signal</keyword>
<evidence type="ECO:0000313" key="4">
    <source>
        <dbReference type="EMBL" id="KKS39205.1"/>
    </source>
</evidence>
<feature type="compositionally biased region" description="Low complexity" evidence="1">
    <location>
        <begin position="196"/>
        <end position="206"/>
    </location>
</feature>
<keyword evidence="2" id="KW-0472">Membrane</keyword>
<accession>A0A0G0YRF7</accession>
<protein>
    <submittedName>
        <fullName evidence="4">VgrG family T6SS protein Cts1G</fullName>
    </submittedName>
</protein>
<reference evidence="4 5" key="1">
    <citation type="journal article" date="2015" name="Nature">
        <title>rRNA introns, odd ribosomes, and small enigmatic genomes across a large radiation of phyla.</title>
        <authorList>
            <person name="Brown C.T."/>
            <person name="Hug L.A."/>
            <person name="Thomas B.C."/>
            <person name="Sharon I."/>
            <person name="Castelle C.J."/>
            <person name="Singh A."/>
            <person name="Wilkins M.J."/>
            <person name="Williams K.H."/>
            <person name="Banfield J.F."/>
        </authorList>
    </citation>
    <scope>NUCLEOTIDE SEQUENCE [LARGE SCALE GENOMIC DNA]</scope>
</reference>
<evidence type="ECO:0000313" key="5">
    <source>
        <dbReference type="Proteomes" id="UP000033847"/>
    </source>
</evidence>
<keyword evidence="2" id="KW-1133">Transmembrane helix</keyword>
<proteinExistence type="predicted"/>
<comment type="caution">
    <text evidence="4">The sequence shown here is derived from an EMBL/GenBank/DDBJ whole genome shotgun (WGS) entry which is preliminary data.</text>
</comment>
<feature type="signal peptide" evidence="3">
    <location>
        <begin position="1"/>
        <end position="26"/>
    </location>
</feature>
<feature type="compositionally biased region" description="Pro residues" evidence="1">
    <location>
        <begin position="175"/>
        <end position="195"/>
    </location>
</feature>
<organism evidence="4 5">
    <name type="scientific">candidate division WWE3 bacterium GW2011_GWF1_42_14</name>
    <dbReference type="NCBI Taxonomy" id="1619138"/>
    <lineage>
        <taxon>Bacteria</taxon>
        <taxon>Katanobacteria</taxon>
    </lineage>
</organism>
<dbReference type="AlphaFoldDB" id="A0A0G0YRF7"/>
<sequence>MNKLKIVTILFVFVFLAAMLNTAASAGFDLPKEGWRVIDDLGYGPVPGVSGSQFRFELGGAGGYVVNAYCNNPALPNPTVGTVCSYIPSVNRFWCGDTVQELVPYDVLKTPEPTPTKTSTPTSTPTATPTSTPTETPTSTPTATPTSTPTETPTSTPTATPTSTPTETPTTTPTEVPPTEIPPTEVPPTEVPPTPTNTWVPPATATPGPPQPTRTPPPVPTSGYGENLAVTVTRFYGGEILAGLSMGILCVLIFYLGLKKYLLNKRN</sequence>
<dbReference type="PATRIC" id="fig|1619138.3.peg.166"/>
<dbReference type="Proteomes" id="UP000033847">
    <property type="component" value="Unassembled WGS sequence"/>
</dbReference>
<feature type="region of interest" description="Disordered" evidence="1">
    <location>
        <begin position="108"/>
        <end position="219"/>
    </location>
</feature>
<feature type="transmembrane region" description="Helical" evidence="2">
    <location>
        <begin position="240"/>
        <end position="258"/>
    </location>
</feature>
<evidence type="ECO:0000256" key="3">
    <source>
        <dbReference type="SAM" id="SignalP"/>
    </source>
</evidence>
<feature type="compositionally biased region" description="Pro residues" evidence="1">
    <location>
        <begin position="207"/>
        <end position="219"/>
    </location>
</feature>
<evidence type="ECO:0000256" key="2">
    <source>
        <dbReference type="SAM" id="Phobius"/>
    </source>
</evidence>
<evidence type="ECO:0000256" key="1">
    <source>
        <dbReference type="SAM" id="MobiDB-lite"/>
    </source>
</evidence>
<gene>
    <name evidence="4" type="ORF">UV00_C0003G0037</name>
</gene>
<keyword evidence="2" id="KW-0812">Transmembrane</keyword>